<evidence type="ECO:0000313" key="8">
    <source>
        <dbReference type="EnsemblMetazoa" id="CJA03366.1"/>
    </source>
</evidence>
<feature type="region of interest" description="Disordered" evidence="6">
    <location>
        <begin position="119"/>
        <end position="165"/>
    </location>
</feature>
<accession>A0A8R1HJC6</accession>
<dbReference type="GO" id="GO:0030003">
    <property type="term" value="P:intracellular monoatomic cation homeostasis"/>
    <property type="evidence" value="ECO:0007669"/>
    <property type="project" value="TreeGrafter"/>
</dbReference>
<feature type="transmembrane region" description="Helical" evidence="7">
    <location>
        <begin position="249"/>
        <end position="270"/>
    </location>
</feature>
<dbReference type="GO" id="GO:0005886">
    <property type="term" value="C:plasma membrane"/>
    <property type="evidence" value="ECO:0007669"/>
    <property type="project" value="TreeGrafter"/>
</dbReference>
<dbReference type="EnsemblMetazoa" id="CJA03366.1">
    <property type="protein sequence ID" value="CJA03366.1"/>
    <property type="gene ID" value="WBGene00122570"/>
</dbReference>
<name>A0A8R1HJC6_CAEJA</name>
<organism evidence="8 9">
    <name type="scientific">Caenorhabditis japonica</name>
    <dbReference type="NCBI Taxonomy" id="281687"/>
    <lineage>
        <taxon>Eukaryota</taxon>
        <taxon>Metazoa</taxon>
        <taxon>Ecdysozoa</taxon>
        <taxon>Nematoda</taxon>
        <taxon>Chromadorea</taxon>
        <taxon>Rhabditida</taxon>
        <taxon>Rhabditina</taxon>
        <taxon>Rhabditomorpha</taxon>
        <taxon>Rhabditoidea</taxon>
        <taxon>Rhabditidae</taxon>
        <taxon>Peloderinae</taxon>
        <taxon>Caenorhabditis</taxon>
    </lineage>
</organism>
<proteinExistence type="inferred from homology"/>
<keyword evidence="5 7" id="KW-0472">Membrane</keyword>
<dbReference type="Pfam" id="PF02535">
    <property type="entry name" value="Zip"/>
    <property type="match status" value="1"/>
</dbReference>
<evidence type="ECO:0000256" key="4">
    <source>
        <dbReference type="ARBA" id="ARBA00022989"/>
    </source>
</evidence>
<keyword evidence="4 7" id="KW-1133">Transmembrane helix</keyword>
<evidence type="ECO:0000256" key="3">
    <source>
        <dbReference type="ARBA" id="ARBA00022692"/>
    </source>
</evidence>
<dbReference type="GO" id="GO:0005385">
    <property type="term" value="F:zinc ion transmembrane transporter activity"/>
    <property type="evidence" value="ECO:0007669"/>
    <property type="project" value="TreeGrafter"/>
</dbReference>
<feature type="compositionally biased region" description="Basic and acidic residues" evidence="6">
    <location>
        <begin position="153"/>
        <end position="165"/>
    </location>
</feature>
<dbReference type="PANTHER" id="PTHR12191:SF37">
    <property type="entry name" value="ZINC TRANSPORTER FOI"/>
    <property type="match status" value="1"/>
</dbReference>
<feature type="region of interest" description="Disordered" evidence="6">
    <location>
        <begin position="75"/>
        <end position="105"/>
    </location>
</feature>
<feature type="transmembrane region" description="Helical" evidence="7">
    <location>
        <begin position="13"/>
        <end position="34"/>
    </location>
</feature>
<dbReference type="AlphaFoldDB" id="A0A8R1HJC6"/>
<comment type="similarity">
    <text evidence="2">Belongs to the ZIP transporter (TC 2.A.5) family.</text>
</comment>
<reference evidence="8" key="2">
    <citation type="submission" date="2022-06" db="UniProtKB">
        <authorList>
            <consortium name="EnsemblMetazoa"/>
        </authorList>
    </citation>
    <scope>IDENTIFICATION</scope>
    <source>
        <strain evidence="8">DF5081</strain>
    </source>
</reference>
<evidence type="ECO:0000256" key="1">
    <source>
        <dbReference type="ARBA" id="ARBA00004141"/>
    </source>
</evidence>
<keyword evidence="3 7" id="KW-0812">Transmembrane</keyword>
<feature type="transmembrane region" description="Helical" evidence="7">
    <location>
        <begin position="277"/>
        <end position="297"/>
    </location>
</feature>
<reference evidence="9" key="1">
    <citation type="submission" date="2010-08" db="EMBL/GenBank/DDBJ databases">
        <authorList>
            <consortium name="Caenorhabditis japonica Sequencing Consortium"/>
            <person name="Wilson R.K."/>
        </authorList>
    </citation>
    <scope>NUCLEOTIDE SEQUENCE [LARGE SCALE GENOMIC DNA]</scope>
    <source>
        <strain evidence="9">DF5081</strain>
    </source>
</reference>
<dbReference type="GO" id="GO:0140410">
    <property type="term" value="F:monoatomic cation:bicarbonate symporter activity"/>
    <property type="evidence" value="ECO:0007669"/>
    <property type="project" value="TreeGrafter"/>
</dbReference>
<feature type="compositionally biased region" description="Basic and acidic residues" evidence="6">
    <location>
        <begin position="82"/>
        <end position="91"/>
    </location>
</feature>
<dbReference type="Proteomes" id="UP000005237">
    <property type="component" value="Unassembled WGS sequence"/>
</dbReference>
<evidence type="ECO:0000256" key="7">
    <source>
        <dbReference type="SAM" id="Phobius"/>
    </source>
</evidence>
<comment type="subcellular location">
    <subcellularLocation>
        <location evidence="1">Membrane</location>
        <topology evidence="1">Multi-pass membrane protein</topology>
    </subcellularLocation>
</comment>
<dbReference type="InterPro" id="IPR003689">
    <property type="entry name" value="ZIP"/>
</dbReference>
<keyword evidence="9" id="KW-1185">Reference proteome</keyword>
<protein>
    <submittedName>
        <fullName evidence="8">Uncharacterized protein</fullName>
    </submittedName>
</protein>
<dbReference type="PANTHER" id="PTHR12191">
    <property type="entry name" value="SOLUTE CARRIER FAMILY 39"/>
    <property type="match status" value="1"/>
</dbReference>
<feature type="transmembrane region" description="Helical" evidence="7">
    <location>
        <begin position="309"/>
        <end position="333"/>
    </location>
</feature>
<evidence type="ECO:0000256" key="5">
    <source>
        <dbReference type="ARBA" id="ARBA00023136"/>
    </source>
</evidence>
<sequence length="339" mass="36773">MTLPSENPDKFDVIVYGLVSVTAVSLLSLGGAVIGPLLKSDSTHRWLHFFLALAVSTLSSDAILHIIPQVLGVHNHAHGHSHGHDHDDDHHHHNTSVNSTTQMPVHHDHHGEEITHYCSSPVTAHSPSDKEVATCSSSISSGIGRDSDETDGEETKNERRQMGGHELINIHEEQENDAEICGLKPRALIILFGDGLHNLVDGIAIGASFMTSLKLGFITTIAVVCHELPHEIGDLAVLIDSGLSMTRALILNLLSALTSYVGLFVAIALGENKVMETVLLAVTAGMFLYVAWVDMLSHLKNASLVSDHWAITGLFQILGFTIGFLLIFSLGWFEHLFAH</sequence>
<feature type="transmembrane region" description="Helical" evidence="7">
    <location>
        <begin position="46"/>
        <end position="67"/>
    </location>
</feature>
<evidence type="ECO:0000313" key="9">
    <source>
        <dbReference type="Proteomes" id="UP000005237"/>
    </source>
</evidence>
<evidence type="ECO:0000256" key="6">
    <source>
        <dbReference type="SAM" id="MobiDB-lite"/>
    </source>
</evidence>
<dbReference type="InterPro" id="IPR050799">
    <property type="entry name" value="ZIP_Transporter"/>
</dbReference>
<evidence type="ECO:0000256" key="2">
    <source>
        <dbReference type="ARBA" id="ARBA00006939"/>
    </source>
</evidence>
<dbReference type="GO" id="GO:0071578">
    <property type="term" value="P:zinc ion import across plasma membrane"/>
    <property type="evidence" value="ECO:0007669"/>
    <property type="project" value="TreeGrafter"/>
</dbReference>